<gene>
    <name evidence="2" type="ORF">B7R54_17770</name>
</gene>
<dbReference type="PRINTS" id="PR00598">
    <property type="entry name" value="HTHMARR"/>
</dbReference>
<keyword evidence="3" id="KW-1185">Reference proteome</keyword>
<accession>A0A3E0VPR5</accession>
<comment type="caution">
    <text evidence="2">The sequence shown here is derived from an EMBL/GenBank/DDBJ whole genome shotgun (WGS) entry which is preliminary data.</text>
</comment>
<organism evidence="2 3">
    <name type="scientific">Subtercola boreus</name>
    <dbReference type="NCBI Taxonomy" id="120213"/>
    <lineage>
        <taxon>Bacteria</taxon>
        <taxon>Bacillati</taxon>
        <taxon>Actinomycetota</taxon>
        <taxon>Actinomycetes</taxon>
        <taxon>Micrococcales</taxon>
        <taxon>Microbacteriaceae</taxon>
        <taxon>Subtercola</taxon>
    </lineage>
</organism>
<dbReference type="SUPFAM" id="SSF46785">
    <property type="entry name" value="Winged helix' DNA-binding domain"/>
    <property type="match status" value="1"/>
</dbReference>
<dbReference type="EMBL" id="NBWZ01000001">
    <property type="protein sequence ID" value="RFA10847.1"/>
    <property type="molecule type" value="Genomic_DNA"/>
</dbReference>
<evidence type="ECO:0000313" key="2">
    <source>
        <dbReference type="EMBL" id="RFA10847.1"/>
    </source>
</evidence>
<dbReference type="Gene3D" id="1.10.10.10">
    <property type="entry name" value="Winged helix-like DNA-binding domain superfamily/Winged helix DNA-binding domain"/>
    <property type="match status" value="1"/>
</dbReference>
<dbReference type="AlphaFoldDB" id="A0A3E0VPR5"/>
<name>A0A3E0VPR5_9MICO</name>
<protein>
    <recommendedName>
        <fullName evidence="1">HTH marR-type domain-containing protein</fullName>
    </recommendedName>
</protein>
<feature type="domain" description="HTH marR-type" evidence="1">
    <location>
        <begin position="4"/>
        <end position="139"/>
    </location>
</feature>
<reference evidence="2 3" key="1">
    <citation type="submission" date="2017-04" db="EMBL/GenBank/DDBJ databases">
        <title>Comparative genome analysis of Subtercola boreus.</title>
        <authorList>
            <person name="Cho Y.-J."/>
            <person name="Cho A."/>
            <person name="Kim O.-S."/>
            <person name="Lee J.-I."/>
        </authorList>
    </citation>
    <scope>NUCLEOTIDE SEQUENCE [LARGE SCALE GENOMIC DNA]</scope>
    <source>
        <strain evidence="2 3">K300</strain>
    </source>
</reference>
<proteinExistence type="predicted"/>
<dbReference type="OrthoDB" id="162531at2"/>
<dbReference type="Pfam" id="PF12802">
    <property type="entry name" value="MarR_2"/>
    <property type="match status" value="1"/>
</dbReference>
<dbReference type="InterPro" id="IPR000835">
    <property type="entry name" value="HTH_MarR-typ"/>
</dbReference>
<dbReference type="PROSITE" id="PS50995">
    <property type="entry name" value="HTH_MARR_2"/>
    <property type="match status" value="1"/>
</dbReference>
<dbReference type="GO" id="GO:0003700">
    <property type="term" value="F:DNA-binding transcription factor activity"/>
    <property type="evidence" value="ECO:0007669"/>
    <property type="project" value="InterPro"/>
</dbReference>
<dbReference type="GO" id="GO:0006950">
    <property type="term" value="P:response to stress"/>
    <property type="evidence" value="ECO:0007669"/>
    <property type="project" value="TreeGrafter"/>
</dbReference>
<dbReference type="PANTHER" id="PTHR33164:SF57">
    <property type="entry name" value="MARR-FAMILY TRANSCRIPTIONAL REGULATOR"/>
    <property type="match status" value="1"/>
</dbReference>
<sequence>MTSYSDFFSELVRLEITVWDRLDDAQKAATGTTVAQLQALRAISGHGGTARVQDVSDALQITVGAASKLIDRLERDGLAERSAHPVDRRSMVIALTASGTETFERASAAADRNLEDLLGDGLTPERATELAAVLAELHATLRDRKEGSS</sequence>
<dbReference type="RefSeq" id="WP_116416224.1">
    <property type="nucleotide sequence ID" value="NZ_NBWZ01000001.1"/>
</dbReference>
<dbReference type="PANTHER" id="PTHR33164">
    <property type="entry name" value="TRANSCRIPTIONAL REGULATOR, MARR FAMILY"/>
    <property type="match status" value="1"/>
</dbReference>
<dbReference type="SMART" id="SM00347">
    <property type="entry name" value="HTH_MARR"/>
    <property type="match status" value="1"/>
</dbReference>
<dbReference type="Proteomes" id="UP000256486">
    <property type="component" value="Unassembled WGS sequence"/>
</dbReference>
<evidence type="ECO:0000313" key="3">
    <source>
        <dbReference type="Proteomes" id="UP000256486"/>
    </source>
</evidence>
<dbReference type="InterPro" id="IPR036390">
    <property type="entry name" value="WH_DNA-bd_sf"/>
</dbReference>
<evidence type="ECO:0000259" key="1">
    <source>
        <dbReference type="PROSITE" id="PS50995"/>
    </source>
</evidence>
<dbReference type="InterPro" id="IPR039422">
    <property type="entry name" value="MarR/SlyA-like"/>
</dbReference>
<dbReference type="InterPro" id="IPR036388">
    <property type="entry name" value="WH-like_DNA-bd_sf"/>
</dbReference>